<dbReference type="AlphaFoldDB" id="A0A835PIV4"/>
<comment type="caution">
    <text evidence="1">The sequence shown here is derived from an EMBL/GenBank/DDBJ whole genome shotgun (WGS) entry which is preliminary data.</text>
</comment>
<accession>A0A835PIV4</accession>
<proteinExistence type="predicted"/>
<protein>
    <submittedName>
        <fullName evidence="1">Uncharacterized protein</fullName>
    </submittedName>
</protein>
<evidence type="ECO:0000313" key="1">
    <source>
        <dbReference type="EMBL" id="KAG0453001.1"/>
    </source>
</evidence>
<name>A0A835PIV4_VANPL</name>
<dbReference type="Proteomes" id="UP000636800">
    <property type="component" value="Unassembled WGS sequence"/>
</dbReference>
<keyword evidence="2" id="KW-1185">Reference proteome</keyword>
<reference evidence="1 2" key="1">
    <citation type="journal article" date="2020" name="Nat. Food">
        <title>A phased Vanilla planifolia genome enables genetic improvement of flavour and production.</title>
        <authorList>
            <person name="Hasing T."/>
            <person name="Tang H."/>
            <person name="Brym M."/>
            <person name="Khazi F."/>
            <person name="Huang T."/>
            <person name="Chambers A.H."/>
        </authorList>
    </citation>
    <scope>NUCLEOTIDE SEQUENCE [LARGE SCALE GENOMIC DNA]</scope>
    <source>
        <tissue evidence="1">Leaf</tissue>
    </source>
</reference>
<organism evidence="1 2">
    <name type="scientific">Vanilla planifolia</name>
    <name type="common">Vanilla</name>
    <dbReference type="NCBI Taxonomy" id="51239"/>
    <lineage>
        <taxon>Eukaryota</taxon>
        <taxon>Viridiplantae</taxon>
        <taxon>Streptophyta</taxon>
        <taxon>Embryophyta</taxon>
        <taxon>Tracheophyta</taxon>
        <taxon>Spermatophyta</taxon>
        <taxon>Magnoliopsida</taxon>
        <taxon>Liliopsida</taxon>
        <taxon>Asparagales</taxon>
        <taxon>Orchidaceae</taxon>
        <taxon>Vanilloideae</taxon>
        <taxon>Vanilleae</taxon>
        <taxon>Vanilla</taxon>
    </lineage>
</organism>
<dbReference type="EMBL" id="JADCNL010000014">
    <property type="protein sequence ID" value="KAG0453001.1"/>
    <property type="molecule type" value="Genomic_DNA"/>
</dbReference>
<sequence length="105" mass="11753">MEELATKYDMEEVILEPKEHSQLIIDSYKKQLEMTKMLPKLVNRTTVQIVREGVVPGGVPQKGLGEAKSGPQKVLQKAFSVHEKLKKVLVLQLLTNGCTPKRDIG</sequence>
<dbReference type="OrthoDB" id="786515at2759"/>
<evidence type="ECO:0000313" key="2">
    <source>
        <dbReference type="Proteomes" id="UP000636800"/>
    </source>
</evidence>
<gene>
    <name evidence="1" type="ORF">HPP92_025665</name>
</gene>